<protein>
    <recommendedName>
        <fullName evidence="3">Right handed beta helix domain-containing protein</fullName>
    </recommendedName>
</protein>
<keyword evidence="1" id="KW-0732">Signal</keyword>
<accession>A0AAU2JNG3</accession>
<dbReference type="PANTHER" id="PTHR11319:SF35">
    <property type="entry name" value="OUTER MEMBRANE PROTEIN PMPC-RELATED"/>
    <property type="match status" value="1"/>
</dbReference>
<dbReference type="SUPFAM" id="SSF51126">
    <property type="entry name" value="Pectin lyase-like"/>
    <property type="match status" value="1"/>
</dbReference>
<organism evidence="2">
    <name type="scientific">Streptomyces sp. NBC_00049</name>
    <dbReference type="NCBI Taxonomy" id="2903617"/>
    <lineage>
        <taxon>Bacteria</taxon>
        <taxon>Bacillati</taxon>
        <taxon>Actinomycetota</taxon>
        <taxon>Actinomycetes</taxon>
        <taxon>Kitasatosporales</taxon>
        <taxon>Streptomycetaceae</taxon>
        <taxon>Streptomyces</taxon>
    </lineage>
</organism>
<feature type="signal peptide" evidence="1">
    <location>
        <begin position="1"/>
        <end position="25"/>
    </location>
</feature>
<feature type="chain" id="PRO_5043379013" description="Right handed beta helix domain-containing protein" evidence="1">
    <location>
        <begin position="26"/>
        <end position="328"/>
    </location>
</feature>
<evidence type="ECO:0008006" key="3">
    <source>
        <dbReference type="Google" id="ProtNLM"/>
    </source>
</evidence>
<sequence>MQHLRLKAVALAVPLVAALSLGGTADATSLAAIPCDVTALNNAIDAANNNTGPQTIRLAPKCVYNVLTPASTGGLGPNALPLITGTVTLLGNKTTIRRDPDATEGFRIAQIDGPGGRLTVEGVTATGGGYLDYAGTYLPTDGGTLILKHSIVTNSTANQGGAIFVNQSSTLEMYDSVVRDSAAQRGGAIYNGPGSTTLLQKTKLVRNQATELGGGLFTAGVSTTIKNSRIEGNRAFQQGGGIYNDRSPLDISSTTIADNRAGQTGGGIANDGTTTLTDTKVRRNIALNGGGVQQGTSDGTALTLVRSRIVENTPNNCRPVGTVPGCTN</sequence>
<dbReference type="AlphaFoldDB" id="A0AAU2JNG3"/>
<gene>
    <name evidence="2" type="ORF">OG327_08050</name>
</gene>
<dbReference type="EMBL" id="CP108264">
    <property type="protein sequence ID" value="WTU73291.1"/>
    <property type="molecule type" value="Genomic_DNA"/>
</dbReference>
<evidence type="ECO:0000256" key="1">
    <source>
        <dbReference type="SAM" id="SignalP"/>
    </source>
</evidence>
<dbReference type="PANTHER" id="PTHR11319">
    <property type="entry name" value="G PROTEIN-COUPLED RECEPTOR-RELATED"/>
    <property type="match status" value="1"/>
</dbReference>
<evidence type="ECO:0000313" key="2">
    <source>
        <dbReference type="EMBL" id="WTU73291.1"/>
    </source>
</evidence>
<name>A0AAU2JNG3_9ACTN</name>
<reference evidence="2" key="1">
    <citation type="submission" date="2022-10" db="EMBL/GenBank/DDBJ databases">
        <title>The complete genomes of actinobacterial strains from the NBC collection.</title>
        <authorList>
            <person name="Joergensen T.S."/>
            <person name="Alvarez Arevalo M."/>
            <person name="Sterndorff E.B."/>
            <person name="Faurdal D."/>
            <person name="Vuksanovic O."/>
            <person name="Mourched A.-S."/>
            <person name="Charusanti P."/>
            <person name="Shaw S."/>
            <person name="Blin K."/>
            <person name="Weber T."/>
        </authorList>
    </citation>
    <scope>NUCLEOTIDE SEQUENCE</scope>
    <source>
        <strain evidence="2">NBC_00049</strain>
    </source>
</reference>
<proteinExistence type="predicted"/>
<dbReference type="InterPro" id="IPR011050">
    <property type="entry name" value="Pectin_lyase_fold/virulence"/>
</dbReference>